<name>A0A0L7RCZ3_9HYME</name>
<evidence type="ECO:0000313" key="1">
    <source>
        <dbReference type="EMBL" id="KOC68728.1"/>
    </source>
</evidence>
<dbReference type="EMBL" id="KQ414615">
    <property type="protein sequence ID" value="KOC68728.1"/>
    <property type="molecule type" value="Genomic_DNA"/>
</dbReference>
<accession>A0A0L7RCZ3</accession>
<reference evidence="1 2" key="1">
    <citation type="submission" date="2015-07" db="EMBL/GenBank/DDBJ databases">
        <title>The genome of Habropoda laboriosa.</title>
        <authorList>
            <person name="Pan H."/>
            <person name="Kapheim K."/>
        </authorList>
    </citation>
    <scope>NUCLEOTIDE SEQUENCE [LARGE SCALE GENOMIC DNA]</scope>
    <source>
        <strain evidence="1">0110345459</strain>
    </source>
</reference>
<dbReference type="AlphaFoldDB" id="A0A0L7RCZ3"/>
<feature type="non-terminal residue" evidence="1">
    <location>
        <position position="1"/>
    </location>
</feature>
<organism evidence="1 2">
    <name type="scientific">Habropoda laboriosa</name>
    <dbReference type="NCBI Taxonomy" id="597456"/>
    <lineage>
        <taxon>Eukaryota</taxon>
        <taxon>Metazoa</taxon>
        <taxon>Ecdysozoa</taxon>
        <taxon>Arthropoda</taxon>
        <taxon>Hexapoda</taxon>
        <taxon>Insecta</taxon>
        <taxon>Pterygota</taxon>
        <taxon>Neoptera</taxon>
        <taxon>Endopterygota</taxon>
        <taxon>Hymenoptera</taxon>
        <taxon>Apocrita</taxon>
        <taxon>Aculeata</taxon>
        <taxon>Apoidea</taxon>
        <taxon>Anthophila</taxon>
        <taxon>Apidae</taxon>
        <taxon>Habropoda</taxon>
    </lineage>
</organism>
<evidence type="ECO:0000313" key="2">
    <source>
        <dbReference type="Proteomes" id="UP000053825"/>
    </source>
</evidence>
<protein>
    <submittedName>
        <fullName evidence="1">Uncharacterized protein</fullName>
    </submittedName>
</protein>
<dbReference type="Proteomes" id="UP000053825">
    <property type="component" value="Unassembled WGS sequence"/>
</dbReference>
<proteinExistence type="predicted"/>
<sequence>LVYSALPGSENLDEKTMPLSKLVIPPQSLSAREENLPGTKNLAEKRIPEKILLKLMQSREVDQRNP</sequence>
<keyword evidence="2" id="KW-1185">Reference proteome</keyword>
<gene>
    <name evidence="1" type="ORF">WH47_06520</name>
</gene>